<name>A0ABV7S1S1_9RHOB</name>
<evidence type="ECO:0000313" key="2">
    <source>
        <dbReference type="Proteomes" id="UP001595596"/>
    </source>
</evidence>
<dbReference type="Proteomes" id="UP001595596">
    <property type="component" value="Unassembled WGS sequence"/>
</dbReference>
<proteinExistence type="predicted"/>
<reference evidence="2" key="1">
    <citation type="journal article" date="2019" name="Int. J. Syst. Evol. Microbiol.">
        <title>The Global Catalogue of Microorganisms (GCM) 10K type strain sequencing project: providing services to taxonomists for standard genome sequencing and annotation.</title>
        <authorList>
            <consortium name="The Broad Institute Genomics Platform"/>
            <consortium name="The Broad Institute Genome Sequencing Center for Infectious Disease"/>
            <person name="Wu L."/>
            <person name="Ma J."/>
        </authorList>
    </citation>
    <scope>NUCLEOTIDE SEQUENCE [LARGE SCALE GENOMIC DNA]</scope>
    <source>
        <strain evidence="2">VKM B-3226</strain>
    </source>
</reference>
<accession>A0ABV7S1S1</accession>
<keyword evidence="2" id="KW-1185">Reference proteome</keyword>
<comment type="caution">
    <text evidence="1">The sequence shown here is derived from an EMBL/GenBank/DDBJ whole genome shotgun (WGS) entry which is preliminary data.</text>
</comment>
<protein>
    <submittedName>
        <fullName evidence="1">Uncharacterized protein</fullName>
    </submittedName>
</protein>
<organism evidence="1 2">
    <name type="scientific">Paracoccus simplex</name>
    <dbReference type="NCBI Taxonomy" id="2086346"/>
    <lineage>
        <taxon>Bacteria</taxon>
        <taxon>Pseudomonadati</taxon>
        <taxon>Pseudomonadota</taxon>
        <taxon>Alphaproteobacteria</taxon>
        <taxon>Rhodobacterales</taxon>
        <taxon>Paracoccaceae</taxon>
        <taxon>Paracoccus</taxon>
    </lineage>
</organism>
<evidence type="ECO:0000313" key="1">
    <source>
        <dbReference type="EMBL" id="MFC3570428.1"/>
    </source>
</evidence>
<sequence>MARKTIRRKTVQKQQNKRRLAIMYMVKQSEISTPERGGIPMSRH</sequence>
<gene>
    <name evidence="1" type="ORF">ACFOMP_13280</name>
</gene>
<dbReference type="EMBL" id="JBHRXE010000037">
    <property type="protein sequence ID" value="MFC3570428.1"/>
    <property type="molecule type" value="Genomic_DNA"/>
</dbReference>
<dbReference type="RefSeq" id="WP_379031317.1">
    <property type="nucleotide sequence ID" value="NZ_JBHRXE010000037.1"/>
</dbReference>